<dbReference type="EC" id="2.7.7.7" evidence="2"/>
<reference evidence="2 3" key="1">
    <citation type="journal article" date="2014" name="Genome Announc.">
        <title>Draft Genome Sequence of Marine Flavobacterium Jejuia pallidilutea Strain 11shimoA1 and Pigmentation Mutants.</title>
        <authorList>
            <person name="Takatani N."/>
            <person name="Nakanishi M."/>
            <person name="Meirelles P."/>
            <person name="Mino S."/>
            <person name="Suda W."/>
            <person name="Oshima K."/>
            <person name="Hattori M."/>
            <person name="Ohkuma M."/>
            <person name="Hosokawa M."/>
            <person name="Miyashita K."/>
            <person name="Thompson F.L."/>
            <person name="Niwa A."/>
            <person name="Sawabe T."/>
            <person name="Sawabe T."/>
        </authorList>
    </citation>
    <scope>NUCLEOTIDE SEQUENCE [LARGE SCALE GENOMIC DNA]</scope>
    <source>
        <strain evidence="2 3">JCM 19301</strain>
    </source>
</reference>
<dbReference type="Pfam" id="PF01612">
    <property type="entry name" value="DNA_pol_A_exo1"/>
    <property type="match status" value="1"/>
</dbReference>
<feature type="domain" description="3'-5' exonuclease" evidence="1">
    <location>
        <begin position="2"/>
        <end position="60"/>
    </location>
</feature>
<dbReference type="GO" id="GO:0003676">
    <property type="term" value="F:nucleic acid binding"/>
    <property type="evidence" value="ECO:0007669"/>
    <property type="project" value="InterPro"/>
</dbReference>
<dbReference type="EMBL" id="BBNR01000004">
    <property type="protein sequence ID" value="GAL66281.1"/>
    <property type="molecule type" value="Genomic_DNA"/>
</dbReference>
<dbReference type="GO" id="GO:0003887">
    <property type="term" value="F:DNA-directed DNA polymerase activity"/>
    <property type="evidence" value="ECO:0007669"/>
    <property type="project" value="UniProtKB-EC"/>
</dbReference>
<dbReference type="Gene3D" id="3.30.420.10">
    <property type="entry name" value="Ribonuclease H-like superfamily/Ribonuclease H"/>
    <property type="match status" value="1"/>
</dbReference>
<organism evidence="2 3">
    <name type="scientific">Jejuia pallidilutea</name>
    <dbReference type="NCBI Taxonomy" id="504487"/>
    <lineage>
        <taxon>Bacteria</taxon>
        <taxon>Pseudomonadati</taxon>
        <taxon>Bacteroidota</taxon>
        <taxon>Flavobacteriia</taxon>
        <taxon>Flavobacteriales</taxon>
        <taxon>Flavobacteriaceae</taxon>
        <taxon>Jejuia</taxon>
    </lineage>
</organism>
<sequence length="66" mass="7634">MFDTETTGLNPLTAELVGIAFSWEVGKGFYLPFPENKTEAQELIEQLRPFFESESIEKVAEFKIRY</sequence>
<evidence type="ECO:0000313" key="2">
    <source>
        <dbReference type="EMBL" id="GAL66281.1"/>
    </source>
</evidence>
<dbReference type="InterPro" id="IPR002562">
    <property type="entry name" value="3'-5'_exonuclease_dom"/>
</dbReference>
<evidence type="ECO:0000259" key="1">
    <source>
        <dbReference type="Pfam" id="PF01612"/>
    </source>
</evidence>
<protein>
    <submittedName>
        <fullName evidence="2">DNA polymerase I</fullName>
        <ecNumber evidence="2">2.7.7.7</ecNumber>
    </submittedName>
</protein>
<comment type="caution">
    <text evidence="2">The sequence shown here is derived from an EMBL/GenBank/DDBJ whole genome shotgun (WGS) entry which is preliminary data.</text>
</comment>
<dbReference type="AlphaFoldDB" id="A0A090VNI8"/>
<dbReference type="InterPro" id="IPR036397">
    <property type="entry name" value="RNaseH_sf"/>
</dbReference>
<name>A0A090VNI8_9FLAO</name>
<dbReference type="InterPro" id="IPR012337">
    <property type="entry name" value="RNaseH-like_sf"/>
</dbReference>
<dbReference type="SUPFAM" id="SSF53098">
    <property type="entry name" value="Ribonuclease H-like"/>
    <property type="match status" value="1"/>
</dbReference>
<evidence type="ECO:0000313" key="3">
    <source>
        <dbReference type="Proteomes" id="UP000029641"/>
    </source>
</evidence>
<proteinExistence type="predicted"/>
<gene>
    <name evidence="2" type="ORF">JCM19301_2376</name>
</gene>
<keyword evidence="2" id="KW-0808">Transferase</keyword>
<dbReference type="Proteomes" id="UP000029641">
    <property type="component" value="Unassembled WGS sequence"/>
</dbReference>
<accession>A0A090VNI8</accession>
<keyword evidence="2" id="KW-0548">Nucleotidyltransferase</keyword>
<dbReference type="GO" id="GO:0008408">
    <property type="term" value="F:3'-5' exonuclease activity"/>
    <property type="evidence" value="ECO:0007669"/>
    <property type="project" value="InterPro"/>
</dbReference>